<dbReference type="Proteomes" id="UP000467841">
    <property type="component" value="Unassembled WGS sequence"/>
</dbReference>
<feature type="chain" id="PRO_5025524294" description="DUF1216 domain-containing protein" evidence="3">
    <location>
        <begin position="26"/>
        <end position="546"/>
    </location>
</feature>
<keyword evidence="6" id="KW-1185">Reference proteome</keyword>
<comment type="caution">
    <text evidence="5">The sequence shown here is derived from an EMBL/GenBank/DDBJ whole genome shotgun (WGS) entry which is preliminary data.</text>
</comment>
<protein>
    <recommendedName>
        <fullName evidence="4">DUF1216 domain-containing protein</fullName>
    </recommendedName>
</protein>
<evidence type="ECO:0000256" key="2">
    <source>
        <dbReference type="SAM" id="MobiDB-lite"/>
    </source>
</evidence>
<keyword evidence="1" id="KW-0175">Coiled coil</keyword>
<evidence type="ECO:0000256" key="3">
    <source>
        <dbReference type="SAM" id="SignalP"/>
    </source>
</evidence>
<sequence>MARAHLLLCFTILFASVTLLDVVSSTLNFKPALPQIADPQTVAEVEPYTIKVVMVFVGDLEKQCPKTSKFKMFFEKLRGFAKYVCPIRRLREKNYETDMKAKAGGLFQAISSFAIGKIRAEIQEEKNEAIANYRFMKTLAGKILGGRKKDETEDTMKLTAEQQKEIKEGILKWETVIAKVTTTMVQSTTTSSSASEGSASAKEVSAGGKQDSASGSSYKDTTGSSSSSGSPSESPSGSKSSGSSSDESISKETGSKGSSSKGSSSEESSSKETGSKGSSSKGSSSEESSSKETGSKGSSSKGSSSKVEAKAGGGASFEDSTGGSPSGSPSNSPSETSTSTKSSGKVEASESASGGASASSGGSASVSSQKGEISITEVETQTSEQVMTFLMGLEKKCPQKEEYKSFFEKLKGTMTTTVRVKRGFFSGLRAAVGKVGDAMAFMRSRIGTRSAEMKTKLETCQAEVVKAMEELDAIHAQIVSQNKGKKGGAMTCTAAQQAEIKVKITKWEQVTTQFVEATMESEASSSASASSSSSSGKLTSGGVKPF</sequence>
<dbReference type="Pfam" id="PF06746">
    <property type="entry name" value="DUF1216"/>
    <property type="match status" value="2"/>
</dbReference>
<feature type="compositionally biased region" description="Low complexity" evidence="2">
    <location>
        <begin position="520"/>
        <end position="535"/>
    </location>
</feature>
<dbReference type="EMBL" id="CACVBM020001939">
    <property type="protein sequence ID" value="CAA7062356.1"/>
    <property type="molecule type" value="Genomic_DNA"/>
</dbReference>
<feature type="domain" description="DUF1216" evidence="4">
    <location>
        <begin position="406"/>
        <end position="535"/>
    </location>
</feature>
<organism evidence="5 6">
    <name type="scientific">Microthlaspi erraticum</name>
    <dbReference type="NCBI Taxonomy" id="1685480"/>
    <lineage>
        <taxon>Eukaryota</taxon>
        <taxon>Viridiplantae</taxon>
        <taxon>Streptophyta</taxon>
        <taxon>Embryophyta</taxon>
        <taxon>Tracheophyta</taxon>
        <taxon>Spermatophyta</taxon>
        <taxon>Magnoliopsida</taxon>
        <taxon>eudicotyledons</taxon>
        <taxon>Gunneridae</taxon>
        <taxon>Pentapetalae</taxon>
        <taxon>rosids</taxon>
        <taxon>malvids</taxon>
        <taxon>Brassicales</taxon>
        <taxon>Brassicaceae</taxon>
        <taxon>Coluteocarpeae</taxon>
        <taxon>Microthlaspi</taxon>
    </lineage>
</organism>
<evidence type="ECO:0000313" key="6">
    <source>
        <dbReference type="Proteomes" id="UP000467841"/>
    </source>
</evidence>
<dbReference type="InterPro" id="IPR009605">
    <property type="entry name" value="DUF1216"/>
</dbReference>
<feature type="compositionally biased region" description="Low complexity" evidence="2">
    <location>
        <begin position="295"/>
        <end position="306"/>
    </location>
</feature>
<feature type="coiled-coil region" evidence="1">
    <location>
        <begin position="450"/>
        <end position="477"/>
    </location>
</feature>
<feature type="region of interest" description="Disordered" evidence="2">
    <location>
        <begin position="519"/>
        <end position="546"/>
    </location>
</feature>
<feature type="compositionally biased region" description="Low complexity" evidence="2">
    <location>
        <begin position="320"/>
        <end position="368"/>
    </location>
</feature>
<evidence type="ECO:0000256" key="1">
    <source>
        <dbReference type="SAM" id="Coils"/>
    </source>
</evidence>
<reference evidence="5" key="1">
    <citation type="submission" date="2020-01" db="EMBL/GenBank/DDBJ databases">
        <authorList>
            <person name="Mishra B."/>
        </authorList>
    </citation>
    <scope>NUCLEOTIDE SEQUENCE [LARGE SCALE GENOMIC DNA]</scope>
</reference>
<gene>
    <name evidence="5" type="ORF">MERR_LOCUS49592</name>
</gene>
<dbReference type="OrthoDB" id="1111457at2759"/>
<proteinExistence type="predicted"/>
<dbReference type="AlphaFoldDB" id="A0A6D2LDA4"/>
<feature type="signal peptide" evidence="3">
    <location>
        <begin position="1"/>
        <end position="25"/>
    </location>
</feature>
<feature type="region of interest" description="Disordered" evidence="2">
    <location>
        <begin position="188"/>
        <end position="372"/>
    </location>
</feature>
<feature type="compositionally biased region" description="Low complexity" evidence="2">
    <location>
        <begin position="255"/>
        <end position="267"/>
    </location>
</feature>
<keyword evidence="3" id="KW-0732">Signal</keyword>
<name>A0A6D2LDA4_9BRAS</name>
<accession>A0A6D2LDA4</accession>
<dbReference type="PANTHER" id="PTHR31607:SF34">
    <property type="entry name" value="OF RNA POLYMERASE II TRANSCRIPTION SUBUNIT-LIKE PROTEIN, PUTATIVE (DUF1216)-RELATED"/>
    <property type="match status" value="1"/>
</dbReference>
<dbReference type="PANTHER" id="PTHR31607">
    <property type="entry name" value="DUF1216 DOMAIN-CONTAINING PROTEIN-RELATED"/>
    <property type="match status" value="1"/>
</dbReference>
<feature type="compositionally biased region" description="Low complexity" evidence="2">
    <location>
        <begin position="275"/>
        <end position="287"/>
    </location>
</feature>
<evidence type="ECO:0000313" key="5">
    <source>
        <dbReference type="EMBL" id="CAA7062356.1"/>
    </source>
</evidence>
<feature type="compositionally biased region" description="Low complexity" evidence="2">
    <location>
        <begin position="188"/>
        <end position="247"/>
    </location>
</feature>
<evidence type="ECO:0000259" key="4">
    <source>
        <dbReference type="Pfam" id="PF06746"/>
    </source>
</evidence>
<feature type="domain" description="DUF1216" evidence="4">
    <location>
        <begin position="73"/>
        <end position="200"/>
    </location>
</feature>